<proteinExistence type="predicted"/>
<reference evidence="1" key="1">
    <citation type="submission" date="2014-11" db="EMBL/GenBank/DDBJ databases">
        <authorList>
            <person name="Otto D Thomas"/>
            <person name="Naeem Raeece"/>
        </authorList>
    </citation>
    <scope>NUCLEOTIDE SEQUENCE</scope>
</reference>
<sequence length="168" mass="18108">MWVLRRADGELCALLATYCDNLLILGIGEDAAATIDPLKDIETCGNYTDLSEGRFVGVQFDISTTGVFCQQHDYVASLVLPPDMAGSDRRADKPLPVGSTHEDDTCLLLSAAGVKVFRTLLGQDKACVVPLQATTDLVEQHRIGIFKIPTESNISDLLTKVLDLGALT</sequence>
<name>A0A0G4FH13_9ALVE</name>
<accession>A0A0G4FH13</accession>
<organism evidence="1">
    <name type="scientific">Chromera velia CCMP2878</name>
    <dbReference type="NCBI Taxonomy" id="1169474"/>
    <lineage>
        <taxon>Eukaryota</taxon>
        <taxon>Sar</taxon>
        <taxon>Alveolata</taxon>
        <taxon>Colpodellida</taxon>
        <taxon>Chromeraceae</taxon>
        <taxon>Chromera</taxon>
    </lineage>
</organism>
<evidence type="ECO:0008006" key="2">
    <source>
        <dbReference type="Google" id="ProtNLM"/>
    </source>
</evidence>
<dbReference type="AlphaFoldDB" id="A0A0G4FH13"/>
<protein>
    <recommendedName>
        <fullName evidence="2">Reverse transcriptase Ty1/copia-type domain-containing protein</fullName>
    </recommendedName>
</protein>
<evidence type="ECO:0000313" key="1">
    <source>
        <dbReference type="EMBL" id="CEM12522.1"/>
    </source>
</evidence>
<dbReference type="PhylomeDB" id="A0A0G4FH13"/>
<dbReference type="EMBL" id="CDMZ01000355">
    <property type="protein sequence ID" value="CEM12522.1"/>
    <property type="molecule type" value="Genomic_DNA"/>
</dbReference>
<gene>
    <name evidence="1" type="ORF">Cvel_16897</name>
</gene>
<dbReference type="VEuPathDB" id="CryptoDB:Cvel_16897"/>